<dbReference type="Pfam" id="PF12710">
    <property type="entry name" value="HAD"/>
    <property type="match status" value="1"/>
</dbReference>
<dbReference type="Gene3D" id="1.20.1440.100">
    <property type="entry name" value="SG protein - dephosphorylation function"/>
    <property type="match status" value="1"/>
</dbReference>
<evidence type="ECO:0000256" key="8">
    <source>
        <dbReference type="ARBA" id="ARBA00033209"/>
    </source>
</evidence>
<evidence type="ECO:0000313" key="12">
    <source>
        <dbReference type="Proteomes" id="UP000292423"/>
    </source>
</evidence>
<keyword evidence="5" id="KW-0479">Metal-binding</keyword>
<dbReference type="Gene3D" id="3.40.50.1000">
    <property type="entry name" value="HAD superfamily/HAD-like"/>
    <property type="match status" value="1"/>
</dbReference>
<dbReference type="InterPro" id="IPR050582">
    <property type="entry name" value="HAD-like_SerB"/>
</dbReference>
<keyword evidence="6 11" id="KW-0378">Hydrolase</keyword>
<evidence type="ECO:0000256" key="5">
    <source>
        <dbReference type="ARBA" id="ARBA00022723"/>
    </source>
</evidence>
<evidence type="ECO:0000256" key="4">
    <source>
        <dbReference type="ARBA" id="ARBA00021697"/>
    </source>
</evidence>
<evidence type="ECO:0000256" key="3">
    <source>
        <dbReference type="ARBA" id="ARBA00013085"/>
    </source>
</evidence>
<dbReference type="FunFam" id="3.40.50.1000:FF:000025">
    <property type="entry name" value="HAD hydrolase, family IB"/>
    <property type="match status" value="1"/>
</dbReference>
<comment type="similarity">
    <text evidence="2">Belongs to the HAD-like hydrolase superfamily. SerB family.</text>
</comment>
<sequence>MRLAIFDLDNTLLAGDSDHAWGEFLVQRGLVDPVFYKAQNDRFYADYCEGKLDIIAYSEFVFSFLALHDAETLRRLHDDFMATVIRPMMLPKAQALVDSHRRQGDALLIITATNRFITEPIGIAFGIDQLLATEPEQVDGRYTGKVKGVPCYKEGKISRYQDWLQQQGRVFSETWFYSDSRNDLPLLEVVNKPVAVNPDEVLHAHAVRQGWPVLDLRT</sequence>
<accession>A0A4Q7ZB54</accession>
<dbReference type="InterPro" id="IPR036412">
    <property type="entry name" value="HAD-like_sf"/>
</dbReference>
<comment type="function">
    <text evidence="10">Catalyzes the dephosphorylation of histidinol-phosphate to histidinol, the direct precursor of histidine.</text>
</comment>
<dbReference type="RefSeq" id="WP_130412189.1">
    <property type="nucleotide sequence ID" value="NZ_SHKX01000011.1"/>
</dbReference>
<dbReference type="EC" id="3.1.3.15" evidence="3"/>
<evidence type="ECO:0000313" key="11">
    <source>
        <dbReference type="EMBL" id="RZU47039.1"/>
    </source>
</evidence>
<dbReference type="OrthoDB" id="9784466at2"/>
<dbReference type="CDD" id="cd02612">
    <property type="entry name" value="HAD_PGPPase"/>
    <property type="match status" value="1"/>
</dbReference>
<comment type="catalytic activity">
    <reaction evidence="9">
        <text>L-histidinol phosphate + H2O = L-histidinol + phosphate</text>
        <dbReference type="Rhea" id="RHEA:14465"/>
        <dbReference type="ChEBI" id="CHEBI:15377"/>
        <dbReference type="ChEBI" id="CHEBI:43474"/>
        <dbReference type="ChEBI" id="CHEBI:57699"/>
        <dbReference type="ChEBI" id="CHEBI:57980"/>
        <dbReference type="EC" id="3.1.3.15"/>
    </reaction>
    <physiologicalReaction direction="left-to-right" evidence="9">
        <dbReference type="Rhea" id="RHEA:14466"/>
    </physiologicalReaction>
</comment>
<dbReference type="NCBIfam" id="TIGR01488">
    <property type="entry name" value="HAD-SF-IB"/>
    <property type="match status" value="1"/>
</dbReference>
<evidence type="ECO:0000256" key="2">
    <source>
        <dbReference type="ARBA" id="ARBA00009184"/>
    </source>
</evidence>
<protein>
    <recommendedName>
        <fullName evidence="4">Histidinol-phosphatase</fullName>
        <ecNumber evidence="3">3.1.3.15</ecNumber>
    </recommendedName>
    <alternativeName>
        <fullName evidence="8">Histidinol-phosphate phosphatase</fullName>
    </alternativeName>
</protein>
<dbReference type="Proteomes" id="UP000292423">
    <property type="component" value="Unassembled WGS sequence"/>
</dbReference>
<keyword evidence="12" id="KW-1185">Reference proteome</keyword>
<proteinExistence type="inferred from homology"/>
<gene>
    <name evidence="11" type="ORF">EV700_1428</name>
</gene>
<evidence type="ECO:0000256" key="9">
    <source>
        <dbReference type="ARBA" id="ARBA00052092"/>
    </source>
</evidence>
<reference evidence="11 12" key="1">
    <citation type="submission" date="2019-02" db="EMBL/GenBank/DDBJ databases">
        <title>Genomic Encyclopedia of Type Strains, Phase IV (KMG-IV): sequencing the most valuable type-strain genomes for metagenomic binning, comparative biology and taxonomic classification.</title>
        <authorList>
            <person name="Goeker M."/>
        </authorList>
    </citation>
    <scope>NUCLEOTIDE SEQUENCE [LARGE SCALE GENOMIC DNA]</scope>
    <source>
        <strain evidence="11 12">DSM 105135</strain>
    </source>
</reference>
<dbReference type="InterPro" id="IPR006385">
    <property type="entry name" value="HAD_hydro_SerB1"/>
</dbReference>
<comment type="pathway">
    <text evidence="1">Amino-acid biosynthesis; L-histidine biosynthesis; L-histidine from 5-phospho-alpha-D-ribose 1-diphosphate: step 8/9.</text>
</comment>
<evidence type="ECO:0000256" key="7">
    <source>
        <dbReference type="ARBA" id="ARBA00022842"/>
    </source>
</evidence>
<dbReference type="EMBL" id="SHKX01000011">
    <property type="protein sequence ID" value="RZU47039.1"/>
    <property type="molecule type" value="Genomic_DNA"/>
</dbReference>
<name>A0A4Q7ZB54_9GAMM</name>
<evidence type="ECO:0000256" key="10">
    <source>
        <dbReference type="ARBA" id="ARBA00053547"/>
    </source>
</evidence>
<evidence type="ECO:0000256" key="1">
    <source>
        <dbReference type="ARBA" id="ARBA00004970"/>
    </source>
</evidence>
<comment type="caution">
    <text evidence="11">The sequence shown here is derived from an EMBL/GenBank/DDBJ whole genome shotgun (WGS) entry which is preliminary data.</text>
</comment>
<dbReference type="PANTHER" id="PTHR43344:SF13">
    <property type="entry name" value="PHOSPHATASE RV3661-RELATED"/>
    <property type="match status" value="1"/>
</dbReference>
<organism evidence="11 12">
    <name type="scientific">Fluviicoccus keumensis</name>
    <dbReference type="NCBI Taxonomy" id="1435465"/>
    <lineage>
        <taxon>Bacteria</taxon>
        <taxon>Pseudomonadati</taxon>
        <taxon>Pseudomonadota</taxon>
        <taxon>Gammaproteobacteria</taxon>
        <taxon>Moraxellales</taxon>
        <taxon>Moraxellaceae</taxon>
        <taxon>Fluviicoccus</taxon>
    </lineage>
</organism>
<dbReference type="PANTHER" id="PTHR43344">
    <property type="entry name" value="PHOSPHOSERINE PHOSPHATASE"/>
    <property type="match status" value="1"/>
</dbReference>
<dbReference type="AlphaFoldDB" id="A0A4Q7ZB54"/>
<dbReference type="GO" id="GO:0004401">
    <property type="term" value="F:histidinol-phosphatase activity"/>
    <property type="evidence" value="ECO:0007669"/>
    <property type="project" value="UniProtKB-EC"/>
</dbReference>
<keyword evidence="7" id="KW-0460">Magnesium</keyword>
<dbReference type="GO" id="GO:0046872">
    <property type="term" value="F:metal ion binding"/>
    <property type="evidence" value="ECO:0007669"/>
    <property type="project" value="UniProtKB-KW"/>
</dbReference>
<dbReference type="NCBIfam" id="TIGR01490">
    <property type="entry name" value="HAD-SF-IB-hyp1"/>
    <property type="match status" value="1"/>
</dbReference>
<dbReference type="InterPro" id="IPR023214">
    <property type="entry name" value="HAD_sf"/>
</dbReference>
<dbReference type="SUPFAM" id="SSF56784">
    <property type="entry name" value="HAD-like"/>
    <property type="match status" value="1"/>
</dbReference>
<evidence type="ECO:0000256" key="6">
    <source>
        <dbReference type="ARBA" id="ARBA00022801"/>
    </source>
</evidence>